<dbReference type="InterPro" id="IPR039538">
    <property type="entry name" value="BetI_C"/>
</dbReference>
<accession>A0A1Z9Z2E1</accession>
<dbReference type="EMBL" id="NEXX01000001">
    <property type="protein sequence ID" value="OUY08658.1"/>
    <property type="molecule type" value="Genomic_DNA"/>
</dbReference>
<dbReference type="UniPathway" id="UPA00529"/>
<dbReference type="PROSITE" id="PS01081">
    <property type="entry name" value="HTH_TETR_1"/>
    <property type="match status" value="1"/>
</dbReference>
<dbReference type="PANTHER" id="PTHR43479:SF21">
    <property type="entry name" value="TRANSCRIPTIONAL REGULATOR, TETR FAMILY"/>
    <property type="match status" value="1"/>
</dbReference>
<comment type="pathway">
    <text evidence="1 7">Amine and polyamine biosynthesis; betaine biosynthesis via choline pathway [regulation].</text>
</comment>
<comment type="function">
    <text evidence="6">Repressor involved in the biosynthesis of the osmoprotectant glycine betaine. It represses transcription of the choline transporter BetT and the genes of BetAB involved in the synthesis of glycine betaine.</text>
</comment>
<gene>
    <name evidence="7" type="primary">betI</name>
    <name evidence="10" type="ORF">CAP51_03340</name>
</gene>
<dbReference type="AlphaFoldDB" id="A0A1Z9Z2E1"/>
<dbReference type="GO" id="GO:0019285">
    <property type="term" value="P:glycine betaine biosynthetic process from choline"/>
    <property type="evidence" value="ECO:0007669"/>
    <property type="project" value="UniProtKB-UniRule"/>
</dbReference>
<dbReference type="SUPFAM" id="SSF46689">
    <property type="entry name" value="Homeodomain-like"/>
    <property type="match status" value="1"/>
</dbReference>
<feature type="domain" description="HTH tetR-type" evidence="9">
    <location>
        <begin position="10"/>
        <end position="70"/>
    </location>
</feature>
<organism evidence="10 11">
    <name type="scientific">Acinetobacter populi</name>
    <dbReference type="NCBI Taxonomy" id="1582270"/>
    <lineage>
        <taxon>Bacteria</taxon>
        <taxon>Pseudomonadati</taxon>
        <taxon>Pseudomonadota</taxon>
        <taxon>Gammaproteobacteria</taxon>
        <taxon>Moraxellales</taxon>
        <taxon>Moraxellaceae</taxon>
        <taxon>Acinetobacter</taxon>
    </lineage>
</organism>
<dbReference type="Pfam" id="PF13977">
    <property type="entry name" value="TetR_C_6"/>
    <property type="match status" value="1"/>
</dbReference>
<keyword evidence="2 7" id="KW-0678">Repressor</keyword>
<sequence length="202" mass="23475">MKKRIVKPEHERREEIINAAFAVIYEVGLSHTTIAQIAKKAEVSTGIVSHYFGDKQGLMTTCMREMLKRLYQITQQYKAEVNDPQPEHYLKAIVNANFDLSQVNKMAMRVWLDFWSASMHTPELARLQRVNDRRLYSNLKFQFLKLLPDDQADTAASGLAALIDGLWLRGGLNQYDRFDRQSARHIAYDYLEIQLQRAKLNE</sequence>
<evidence type="ECO:0000256" key="7">
    <source>
        <dbReference type="HAMAP-Rule" id="MF_00768"/>
    </source>
</evidence>
<dbReference type="SUPFAM" id="SSF48498">
    <property type="entry name" value="Tetracyclin repressor-like, C-terminal domain"/>
    <property type="match status" value="1"/>
</dbReference>
<evidence type="ECO:0000313" key="10">
    <source>
        <dbReference type="EMBL" id="OUY08658.1"/>
    </source>
</evidence>
<evidence type="ECO:0000256" key="8">
    <source>
        <dbReference type="PROSITE-ProRule" id="PRU00335"/>
    </source>
</evidence>
<dbReference type="Gene3D" id="1.10.357.10">
    <property type="entry name" value="Tetracycline Repressor, domain 2"/>
    <property type="match status" value="1"/>
</dbReference>
<dbReference type="NCBIfam" id="NF001978">
    <property type="entry name" value="PRK00767.1"/>
    <property type="match status" value="1"/>
</dbReference>
<evidence type="ECO:0000256" key="1">
    <source>
        <dbReference type="ARBA" id="ARBA00004719"/>
    </source>
</evidence>
<dbReference type="HAMAP" id="MF_00768">
    <property type="entry name" value="HTH_type_BetI"/>
    <property type="match status" value="1"/>
</dbReference>
<reference evidence="10 11" key="1">
    <citation type="submission" date="2017-05" db="EMBL/GenBank/DDBJ databases">
        <title>Acinetobacter populi ANC 5415 (= PBJ7), whole genome shotgun sequencing project.</title>
        <authorList>
            <person name="Nemec A."/>
            <person name="Radolfova-Krizova L."/>
        </authorList>
    </citation>
    <scope>NUCLEOTIDE SEQUENCE [LARGE SCALE GENOMIC DNA]</scope>
    <source>
        <strain evidence="10 11">PBJ7</strain>
    </source>
</reference>
<dbReference type="InterPro" id="IPR050624">
    <property type="entry name" value="HTH-type_Tx_Regulator"/>
</dbReference>
<dbReference type="RefSeq" id="WP_087619875.1">
    <property type="nucleotide sequence ID" value="NZ_JAKVJF010000005.1"/>
</dbReference>
<dbReference type="GO" id="GO:0003677">
    <property type="term" value="F:DNA binding"/>
    <property type="evidence" value="ECO:0007669"/>
    <property type="project" value="UniProtKB-UniRule"/>
</dbReference>
<evidence type="ECO:0000256" key="5">
    <source>
        <dbReference type="ARBA" id="ARBA00023163"/>
    </source>
</evidence>
<comment type="caution">
    <text evidence="10">The sequence shown here is derived from an EMBL/GenBank/DDBJ whole genome shotgun (WGS) entry which is preliminary data.</text>
</comment>
<dbReference type="GO" id="GO:0003700">
    <property type="term" value="F:DNA-binding transcription factor activity"/>
    <property type="evidence" value="ECO:0007669"/>
    <property type="project" value="UniProtKB-UniRule"/>
</dbReference>
<dbReference type="PANTHER" id="PTHR43479">
    <property type="entry name" value="ACREF/ENVCD OPERON REPRESSOR-RELATED"/>
    <property type="match status" value="1"/>
</dbReference>
<dbReference type="NCBIfam" id="TIGR03384">
    <property type="entry name" value="betaine_BetI"/>
    <property type="match status" value="1"/>
</dbReference>
<dbReference type="InterPro" id="IPR023772">
    <property type="entry name" value="DNA-bd_HTH_TetR-type_CS"/>
</dbReference>
<keyword evidence="4 7" id="KW-0238">DNA-binding</keyword>
<protein>
    <recommendedName>
        <fullName evidence="7">HTH-type transcriptional regulator BetI</fullName>
    </recommendedName>
</protein>
<evidence type="ECO:0000313" key="11">
    <source>
        <dbReference type="Proteomes" id="UP000196536"/>
    </source>
</evidence>
<keyword evidence="5 7" id="KW-0804">Transcription</keyword>
<keyword evidence="3 7" id="KW-0805">Transcription regulation</keyword>
<evidence type="ECO:0000256" key="4">
    <source>
        <dbReference type="ARBA" id="ARBA00023125"/>
    </source>
</evidence>
<evidence type="ECO:0000259" key="9">
    <source>
        <dbReference type="PROSITE" id="PS50977"/>
    </source>
</evidence>
<keyword evidence="11" id="KW-1185">Reference proteome</keyword>
<dbReference type="Proteomes" id="UP000196536">
    <property type="component" value="Unassembled WGS sequence"/>
</dbReference>
<dbReference type="Pfam" id="PF00440">
    <property type="entry name" value="TetR_N"/>
    <property type="match status" value="1"/>
</dbReference>
<evidence type="ECO:0000256" key="6">
    <source>
        <dbReference type="ARBA" id="ARBA00024936"/>
    </source>
</evidence>
<dbReference type="OrthoDB" id="7618612at2"/>
<dbReference type="PRINTS" id="PR00455">
    <property type="entry name" value="HTHTETR"/>
</dbReference>
<feature type="DNA-binding region" description="H-T-H motif" evidence="7 8">
    <location>
        <begin position="33"/>
        <end position="52"/>
    </location>
</feature>
<dbReference type="InterPro" id="IPR017757">
    <property type="entry name" value="Tscrpt_rep_BetI"/>
</dbReference>
<name>A0A1Z9Z2E1_9GAMM</name>
<comment type="function">
    <text evidence="7">Repressor involved in choline regulation of the bet genes.</text>
</comment>
<evidence type="ECO:0000256" key="3">
    <source>
        <dbReference type="ARBA" id="ARBA00023015"/>
    </source>
</evidence>
<dbReference type="InterPro" id="IPR001647">
    <property type="entry name" value="HTH_TetR"/>
</dbReference>
<evidence type="ECO:0000256" key="2">
    <source>
        <dbReference type="ARBA" id="ARBA00022491"/>
    </source>
</evidence>
<proteinExistence type="inferred from homology"/>
<dbReference type="GO" id="GO:0045892">
    <property type="term" value="P:negative regulation of DNA-templated transcription"/>
    <property type="evidence" value="ECO:0007669"/>
    <property type="project" value="UniProtKB-UniRule"/>
</dbReference>
<dbReference type="InterPro" id="IPR036271">
    <property type="entry name" value="Tet_transcr_reg_TetR-rel_C_sf"/>
</dbReference>
<dbReference type="PROSITE" id="PS50977">
    <property type="entry name" value="HTH_TETR_2"/>
    <property type="match status" value="1"/>
</dbReference>
<dbReference type="InterPro" id="IPR009057">
    <property type="entry name" value="Homeodomain-like_sf"/>
</dbReference>